<reference evidence="1 2" key="1">
    <citation type="journal article" date="2021" name="Nat. Plants">
        <title>The Taxus genome provides insights into paclitaxel biosynthesis.</title>
        <authorList>
            <person name="Xiong X."/>
            <person name="Gou J."/>
            <person name="Liao Q."/>
            <person name="Li Y."/>
            <person name="Zhou Q."/>
            <person name="Bi G."/>
            <person name="Li C."/>
            <person name="Du R."/>
            <person name="Wang X."/>
            <person name="Sun T."/>
            <person name="Guo L."/>
            <person name="Liang H."/>
            <person name="Lu P."/>
            <person name="Wu Y."/>
            <person name="Zhang Z."/>
            <person name="Ro D.K."/>
            <person name="Shang Y."/>
            <person name="Huang S."/>
            <person name="Yan J."/>
        </authorList>
    </citation>
    <scope>NUCLEOTIDE SEQUENCE [LARGE SCALE GENOMIC DNA]</scope>
    <source>
        <strain evidence="1">Ta-2019</strain>
    </source>
</reference>
<proteinExistence type="predicted"/>
<evidence type="ECO:0000313" key="1">
    <source>
        <dbReference type="EMBL" id="KAH9304216.1"/>
    </source>
</evidence>
<dbReference type="AlphaFoldDB" id="A0AA38CQL3"/>
<name>A0AA38CQL3_TAXCH</name>
<gene>
    <name evidence="1" type="ORF">KI387_008620</name>
</gene>
<dbReference type="PANTHER" id="PTHR36325">
    <property type="entry name" value="MYOSIN-2 HEAVY CHAIN-LIKE PROTEIN"/>
    <property type="match status" value="1"/>
</dbReference>
<organism evidence="1 2">
    <name type="scientific">Taxus chinensis</name>
    <name type="common">Chinese yew</name>
    <name type="synonym">Taxus wallichiana var. chinensis</name>
    <dbReference type="NCBI Taxonomy" id="29808"/>
    <lineage>
        <taxon>Eukaryota</taxon>
        <taxon>Viridiplantae</taxon>
        <taxon>Streptophyta</taxon>
        <taxon>Embryophyta</taxon>
        <taxon>Tracheophyta</taxon>
        <taxon>Spermatophyta</taxon>
        <taxon>Pinopsida</taxon>
        <taxon>Pinidae</taxon>
        <taxon>Conifers II</taxon>
        <taxon>Cupressales</taxon>
        <taxon>Taxaceae</taxon>
        <taxon>Taxus</taxon>
    </lineage>
</organism>
<keyword evidence="2" id="KW-1185">Reference proteome</keyword>
<dbReference type="PANTHER" id="PTHR36325:SF1">
    <property type="entry name" value="MYOSIN-2 HEAVY CHAIN-LIKE PROTEIN"/>
    <property type="match status" value="1"/>
</dbReference>
<sequence length="90" mass="10279">MAALASETESSQRVQRNQYQCESLDKILVKHVSKLEKLKMAAAQEGLDEILKSQQQNDVKIEEGLDKILIKHVSKLERDKQEASPEAFQR</sequence>
<accession>A0AA38CQL3</accession>
<dbReference type="EMBL" id="JAHRHJ020000008">
    <property type="protein sequence ID" value="KAH9304216.1"/>
    <property type="molecule type" value="Genomic_DNA"/>
</dbReference>
<dbReference type="Proteomes" id="UP000824469">
    <property type="component" value="Unassembled WGS sequence"/>
</dbReference>
<comment type="caution">
    <text evidence="1">The sequence shown here is derived from an EMBL/GenBank/DDBJ whole genome shotgun (WGS) entry which is preliminary data.</text>
</comment>
<protein>
    <submittedName>
        <fullName evidence="1">Uncharacterized protein</fullName>
    </submittedName>
</protein>
<feature type="non-terminal residue" evidence="1">
    <location>
        <position position="90"/>
    </location>
</feature>
<evidence type="ECO:0000313" key="2">
    <source>
        <dbReference type="Proteomes" id="UP000824469"/>
    </source>
</evidence>